<feature type="transmembrane region" description="Helical" evidence="1">
    <location>
        <begin position="208"/>
        <end position="231"/>
    </location>
</feature>
<name>A0A058ZLS6_9RHOB</name>
<feature type="transmembrane region" description="Helical" evidence="1">
    <location>
        <begin position="81"/>
        <end position="101"/>
    </location>
</feature>
<feature type="transmembrane region" description="Helical" evidence="1">
    <location>
        <begin position="237"/>
        <end position="259"/>
    </location>
</feature>
<accession>A0A058ZLS6</accession>
<protein>
    <recommendedName>
        <fullName evidence="4">Glycerophosphoryl diester phosphodiesterase membrane domain-containing protein</fullName>
    </recommendedName>
</protein>
<sequence length="269" mass="29320">MRQQKAIACVRFQLKGFALKGFKIFTHALRMVFGNFGTVLRILVPPVLIAAAVFVGAMYMSGLSFEELDASAQPAQGPNPIFILTAFLLIVFTFIWVAVAWHRFVLLEERPVGALPKPHMNAMMSYVGKILLLSLIGVVCMIPVAVLLWALVAVTNSPVLGLVPLLMMLVFSVFFLRASVVLPAAAIGRKLTVREAWEATRGSTWPIVLCYFLSMVLGMLLSGLSLGGTLITPFLGVAVQIATQPVLTVINMSVLTTLYGHYVEGRELI</sequence>
<feature type="transmembrane region" description="Helical" evidence="1">
    <location>
        <begin position="165"/>
        <end position="187"/>
    </location>
</feature>
<feature type="transmembrane region" description="Helical" evidence="1">
    <location>
        <begin position="39"/>
        <end position="61"/>
    </location>
</feature>
<evidence type="ECO:0008006" key="4">
    <source>
        <dbReference type="Google" id="ProtNLM"/>
    </source>
</evidence>
<proteinExistence type="predicted"/>
<gene>
    <name evidence="2" type="ORF">ATO10_06236</name>
</gene>
<evidence type="ECO:0000313" key="3">
    <source>
        <dbReference type="Proteomes" id="UP000024836"/>
    </source>
</evidence>
<evidence type="ECO:0000313" key="2">
    <source>
        <dbReference type="EMBL" id="KCV82518.1"/>
    </source>
</evidence>
<reference evidence="2 3" key="1">
    <citation type="submission" date="2013-04" db="EMBL/GenBank/DDBJ databases">
        <title>Shimia sp. 22II-S11-Z10 Genome Sequencing.</title>
        <authorList>
            <person name="Lai Q."/>
            <person name="Li G."/>
            <person name="Shao Z."/>
        </authorList>
    </citation>
    <scope>NUCLEOTIDE SEQUENCE [LARGE SCALE GENOMIC DNA]</scope>
    <source>
        <strain evidence="3">22II-S11-Z10</strain>
    </source>
</reference>
<keyword evidence="3" id="KW-1185">Reference proteome</keyword>
<dbReference type="AlphaFoldDB" id="A0A058ZLS6"/>
<dbReference type="Proteomes" id="UP000024836">
    <property type="component" value="Unassembled WGS sequence"/>
</dbReference>
<dbReference type="EMBL" id="AQQY01000003">
    <property type="protein sequence ID" value="KCV82518.1"/>
    <property type="molecule type" value="Genomic_DNA"/>
</dbReference>
<dbReference type="STRING" id="1461693.ATO10_06236"/>
<feature type="transmembrane region" description="Helical" evidence="1">
    <location>
        <begin position="130"/>
        <end position="153"/>
    </location>
</feature>
<dbReference type="PATRIC" id="fig|1461693.3.peg.1264"/>
<keyword evidence="1" id="KW-0812">Transmembrane</keyword>
<evidence type="ECO:0000256" key="1">
    <source>
        <dbReference type="SAM" id="Phobius"/>
    </source>
</evidence>
<comment type="caution">
    <text evidence="2">The sequence shown here is derived from an EMBL/GenBank/DDBJ whole genome shotgun (WGS) entry which is preliminary data.</text>
</comment>
<organism evidence="2 3">
    <name type="scientific">Actibacterium atlanticum</name>
    <dbReference type="NCBI Taxonomy" id="1461693"/>
    <lineage>
        <taxon>Bacteria</taxon>
        <taxon>Pseudomonadati</taxon>
        <taxon>Pseudomonadota</taxon>
        <taxon>Alphaproteobacteria</taxon>
        <taxon>Rhodobacterales</taxon>
        <taxon>Roseobacteraceae</taxon>
        <taxon>Actibacterium</taxon>
    </lineage>
</organism>
<dbReference type="eggNOG" id="ENOG502ZIBU">
    <property type="taxonomic scope" value="Bacteria"/>
</dbReference>
<keyword evidence="1" id="KW-1133">Transmembrane helix</keyword>
<keyword evidence="1" id="KW-0472">Membrane</keyword>